<gene>
    <name evidence="1" type="ORF">D5086_007901</name>
</gene>
<accession>A0ACC4CDT7</accession>
<sequence>MISKSINPVLVFFLSVSYSLLFLAPFCHAANNTLTIGQSLKDGNFTMGVDPRGAPQIVIWERSRRRWRSGHWNGLIFSGVPYMTALTTYRYGFKVTRESDGKFYFTYNPSDNSELMRFQITWNGFEEQKRWNESTKTWQVMQSQPSEECRSRLPTYVIILIVLAGLAFLAISIWVLWMLKKRLKVLPAATSACTSSKCELPVYDLSKSKENSTDASGSADRFVEGSQTHYRFRPKALSQSETGTESTVANNHLCKPASNSDRTFQL</sequence>
<proteinExistence type="predicted"/>
<comment type="caution">
    <text evidence="1">The sequence shown here is derived from an EMBL/GenBank/DDBJ whole genome shotgun (WGS) entry which is preliminary data.</text>
</comment>
<evidence type="ECO:0000313" key="1">
    <source>
        <dbReference type="EMBL" id="KAL3596264.1"/>
    </source>
</evidence>
<keyword evidence="2" id="KW-1185">Reference proteome</keyword>
<dbReference type="Proteomes" id="UP000309997">
    <property type="component" value="Unassembled WGS sequence"/>
</dbReference>
<reference evidence="1 2" key="1">
    <citation type="journal article" date="2024" name="Plant Biotechnol. J.">
        <title>Genome and CRISPR/Cas9 system of a widespread forest tree (Populus alba) in the world.</title>
        <authorList>
            <person name="Liu Y.J."/>
            <person name="Jiang P.F."/>
            <person name="Han X.M."/>
            <person name="Li X.Y."/>
            <person name="Wang H.M."/>
            <person name="Wang Y.J."/>
            <person name="Wang X.X."/>
            <person name="Zeng Q.Y."/>
        </authorList>
    </citation>
    <scope>NUCLEOTIDE SEQUENCE [LARGE SCALE GENOMIC DNA]</scope>
    <source>
        <strain evidence="2">cv. PAL-ZL1</strain>
    </source>
</reference>
<name>A0ACC4CDT7_POPAL</name>
<organism evidence="1 2">
    <name type="scientific">Populus alba</name>
    <name type="common">White poplar</name>
    <dbReference type="NCBI Taxonomy" id="43335"/>
    <lineage>
        <taxon>Eukaryota</taxon>
        <taxon>Viridiplantae</taxon>
        <taxon>Streptophyta</taxon>
        <taxon>Embryophyta</taxon>
        <taxon>Tracheophyta</taxon>
        <taxon>Spermatophyta</taxon>
        <taxon>Magnoliopsida</taxon>
        <taxon>eudicotyledons</taxon>
        <taxon>Gunneridae</taxon>
        <taxon>Pentapetalae</taxon>
        <taxon>rosids</taxon>
        <taxon>fabids</taxon>
        <taxon>Malpighiales</taxon>
        <taxon>Salicaceae</taxon>
        <taxon>Saliceae</taxon>
        <taxon>Populus</taxon>
    </lineage>
</organism>
<dbReference type="EMBL" id="RCHU02000004">
    <property type="protein sequence ID" value="KAL3596264.1"/>
    <property type="molecule type" value="Genomic_DNA"/>
</dbReference>
<protein>
    <submittedName>
        <fullName evidence="1">Uncharacterized protein</fullName>
    </submittedName>
</protein>
<evidence type="ECO:0000313" key="2">
    <source>
        <dbReference type="Proteomes" id="UP000309997"/>
    </source>
</evidence>